<evidence type="ECO:0000313" key="10">
    <source>
        <dbReference type="EMBL" id="KAG5176939.1"/>
    </source>
</evidence>
<evidence type="ECO:0000256" key="8">
    <source>
        <dbReference type="SAM" id="MobiDB-lite"/>
    </source>
</evidence>
<dbReference type="SMART" id="SM00320">
    <property type="entry name" value="WD40"/>
    <property type="match status" value="6"/>
</dbReference>
<dbReference type="Gene3D" id="2.130.10.10">
    <property type="entry name" value="YVTN repeat-like/Quinoprotein amine dehydrogenase"/>
    <property type="match status" value="1"/>
</dbReference>
<dbReference type="OrthoDB" id="10263272at2759"/>
<protein>
    <submittedName>
        <fullName evidence="10">WD40-repeat-containing domain protein</fullName>
    </submittedName>
</protein>
<reference evidence="10" key="1">
    <citation type="submission" date="2021-02" db="EMBL/GenBank/DDBJ databases">
        <title>First Annotated Genome of the Yellow-green Alga Tribonema minus.</title>
        <authorList>
            <person name="Mahan K.M."/>
        </authorList>
    </citation>
    <scope>NUCLEOTIDE SEQUENCE</scope>
    <source>
        <strain evidence="10">UTEX B ZZ1240</strain>
    </source>
</reference>
<dbReference type="PROSITE" id="PS00678">
    <property type="entry name" value="WD_REPEATS_1"/>
    <property type="match status" value="1"/>
</dbReference>
<dbReference type="InterPro" id="IPR001680">
    <property type="entry name" value="WD40_rpt"/>
</dbReference>
<accession>A0A835YKH3</accession>
<feature type="repeat" description="WD" evidence="7">
    <location>
        <begin position="311"/>
        <end position="344"/>
    </location>
</feature>
<dbReference type="InterPro" id="IPR036322">
    <property type="entry name" value="WD40_repeat_dom_sf"/>
</dbReference>
<dbReference type="Proteomes" id="UP000664859">
    <property type="component" value="Unassembled WGS sequence"/>
</dbReference>
<evidence type="ECO:0000256" key="7">
    <source>
        <dbReference type="PROSITE-ProRule" id="PRU00221"/>
    </source>
</evidence>
<dbReference type="GO" id="GO:0010997">
    <property type="term" value="F:anaphase-promoting complex binding"/>
    <property type="evidence" value="ECO:0007669"/>
    <property type="project" value="InterPro"/>
</dbReference>
<dbReference type="GO" id="GO:0005680">
    <property type="term" value="C:anaphase-promoting complex"/>
    <property type="evidence" value="ECO:0007669"/>
    <property type="project" value="TreeGrafter"/>
</dbReference>
<dbReference type="GO" id="GO:1905786">
    <property type="term" value="P:positive regulation of anaphase-promoting complex-dependent catabolic process"/>
    <property type="evidence" value="ECO:0007669"/>
    <property type="project" value="TreeGrafter"/>
</dbReference>
<comment type="similarity">
    <text evidence="1">Belongs to the WD repeat CDC20/Fizzy family.</text>
</comment>
<dbReference type="GO" id="GO:1990757">
    <property type="term" value="F:ubiquitin ligase activator activity"/>
    <property type="evidence" value="ECO:0007669"/>
    <property type="project" value="TreeGrafter"/>
</dbReference>
<dbReference type="PROSITE" id="PS50082">
    <property type="entry name" value="WD_REPEATS_2"/>
    <property type="match status" value="2"/>
</dbReference>
<keyword evidence="11" id="KW-1185">Reference proteome</keyword>
<organism evidence="10 11">
    <name type="scientific">Tribonema minus</name>
    <dbReference type="NCBI Taxonomy" id="303371"/>
    <lineage>
        <taxon>Eukaryota</taxon>
        <taxon>Sar</taxon>
        <taxon>Stramenopiles</taxon>
        <taxon>Ochrophyta</taxon>
        <taxon>PX clade</taxon>
        <taxon>Xanthophyceae</taxon>
        <taxon>Tribonematales</taxon>
        <taxon>Tribonemataceae</taxon>
        <taxon>Tribonema</taxon>
    </lineage>
</organism>
<dbReference type="PROSITE" id="PS50294">
    <property type="entry name" value="WD_REPEATS_REGION"/>
    <property type="match status" value="2"/>
</dbReference>
<evidence type="ECO:0000256" key="3">
    <source>
        <dbReference type="ARBA" id="ARBA00022618"/>
    </source>
</evidence>
<dbReference type="Pfam" id="PF24807">
    <property type="entry name" value="WD40_CDC20-Fz"/>
    <property type="match status" value="1"/>
</dbReference>
<dbReference type="AlphaFoldDB" id="A0A835YKH3"/>
<keyword evidence="5" id="KW-0498">Mitosis</keyword>
<feature type="compositionally biased region" description="Gly residues" evidence="8">
    <location>
        <begin position="352"/>
        <end position="368"/>
    </location>
</feature>
<evidence type="ECO:0000256" key="4">
    <source>
        <dbReference type="ARBA" id="ARBA00022737"/>
    </source>
</evidence>
<feature type="domain" description="CDC20/Fizzy WD40" evidence="9">
    <location>
        <begin position="27"/>
        <end position="342"/>
    </location>
</feature>
<comment type="caution">
    <text evidence="10">The sequence shown here is derived from an EMBL/GenBank/DDBJ whole genome shotgun (WGS) entry which is preliminary data.</text>
</comment>
<feature type="region of interest" description="Disordered" evidence="8">
    <location>
        <begin position="352"/>
        <end position="381"/>
    </location>
</feature>
<dbReference type="GO" id="GO:0031145">
    <property type="term" value="P:anaphase-promoting complex-dependent catabolic process"/>
    <property type="evidence" value="ECO:0007669"/>
    <property type="project" value="TreeGrafter"/>
</dbReference>
<dbReference type="EMBL" id="JAFCMP010000531">
    <property type="protein sequence ID" value="KAG5176939.1"/>
    <property type="molecule type" value="Genomic_DNA"/>
</dbReference>
<keyword evidence="6" id="KW-0131">Cell cycle</keyword>
<feature type="repeat" description="WD" evidence="7">
    <location>
        <begin position="163"/>
        <end position="195"/>
    </location>
</feature>
<keyword evidence="4" id="KW-0677">Repeat</keyword>
<evidence type="ECO:0000256" key="6">
    <source>
        <dbReference type="ARBA" id="ARBA00023306"/>
    </source>
</evidence>
<dbReference type="InterPro" id="IPR033010">
    <property type="entry name" value="Cdc20/Fizzy"/>
</dbReference>
<evidence type="ECO:0000259" key="9">
    <source>
        <dbReference type="Pfam" id="PF24807"/>
    </source>
</evidence>
<evidence type="ECO:0000256" key="2">
    <source>
        <dbReference type="ARBA" id="ARBA00022574"/>
    </source>
</evidence>
<evidence type="ECO:0000313" key="11">
    <source>
        <dbReference type="Proteomes" id="UP000664859"/>
    </source>
</evidence>
<dbReference type="GO" id="GO:0051301">
    <property type="term" value="P:cell division"/>
    <property type="evidence" value="ECO:0007669"/>
    <property type="project" value="UniProtKB-KW"/>
</dbReference>
<evidence type="ECO:0000256" key="1">
    <source>
        <dbReference type="ARBA" id="ARBA00006445"/>
    </source>
</evidence>
<evidence type="ECO:0000256" key="5">
    <source>
        <dbReference type="ARBA" id="ARBA00022776"/>
    </source>
</evidence>
<dbReference type="InterPro" id="IPR056150">
    <property type="entry name" value="WD40_CDC20-Fz"/>
</dbReference>
<keyword evidence="2 7" id="KW-0853">WD repeat</keyword>
<feature type="region of interest" description="Disordered" evidence="8">
    <location>
        <begin position="1"/>
        <end position="25"/>
    </location>
</feature>
<sequence length="381" mass="39645">MDAEEGGSGAARREERRHIPSTPVRTLDAPDLEDDYYLNLISWGGGNVIAVALSQAVYLWNAATGAIHHLLTTPVQGDIVTSVQWATGGGAAQLAVGTAAGAVQLWDAAECRQVRAMGGHTARVGSLSWRDTHTVSSGSRDATIRSHDVRAAARGGGGGAAVYAGHRQEVCGLAWNADGRTLASGGNENFLCLWDAAASGGARAGGVNGAAQPAAQHRPRLTLTEHCAAVKALAWSPQQRHLLASGGGSDDRCIKTWNVANGALLQSVDTESQVCSLLWSTRTRELVSSHGYSQNQLCVWRYPAMQRVKELQGHTARVLHTALSPDGATVVSAAADETLRFWEVFANVPARRGGGGGGGGGGGSGGGRQQALHGLSAMQLR</sequence>
<gene>
    <name evidence="10" type="ORF">JKP88DRAFT_170651</name>
</gene>
<proteinExistence type="inferred from homology"/>
<dbReference type="InterPro" id="IPR019775">
    <property type="entry name" value="WD40_repeat_CS"/>
</dbReference>
<dbReference type="PANTHER" id="PTHR19918">
    <property type="entry name" value="CELL DIVISION CYCLE 20 CDC20 FIZZY -RELATED"/>
    <property type="match status" value="1"/>
</dbReference>
<name>A0A835YKH3_9STRA</name>
<dbReference type="SUPFAM" id="SSF50978">
    <property type="entry name" value="WD40 repeat-like"/>
    <property type="match status" value="1"/>
</dbReference>
<keyword evidence="3" id="KW-0132">Cell division</keyword>
<dbReference type="InterPro" id="IPR015943">
    <property type="entry name" value="WD40/YVTN_repeat-like_dom_sf"/>
</dbReference>
<dbReference type="PANTHER" id="PTHR19918:SF8">
    <property type="entry name" value="FI02843P"/>
    <property type="match status" value="1"/>
</dbReference>